<sequence length="192" mass="22145">MTNEEFADLANPHSWLLTADSLHEQALDLWQRRGSGQLILQGPCGTRRVWSATERATVLLATFALENAIKAFLVYEHPHWVSNGKLSRQLTSHRLLELRAKSTIIPYRNRLTHVLEFFDGGIDSWARYPCALSAAESIDLPSLSFWVWEDYRRTMRAYGRRMEKLLTTGWKGPHGRGGTWDCKTWKFLQQEG</sequence>
<keyword evidence="2" id="KW-1185">Reference proteome</keyword>
<dbReference type="EMBL" id="CP011805">
    <property type="protein sequence ID" value="AKM06798.1"/>
    <property type="molecule type" value="Genomic_DNA"/>
</dbReference>
<reference evidence="1 2" key="1">
    <citation type="submission" date="2015-06" db="EMBL/GenBank/DDBJ databases">
        <authorList>
            <person name="Kim K.M."/>
        </authorList>
    </citation>
    <scope>NUCLEOTIDE SEQUENCE [LARGE SCALE GENOMIC DNA]</scope>
    <source>
        <strain evidence="1 2">KCTC 22370</strain>
    </source>
</reference>
<accession>A0A0G3X8T8</accession>
<evidence type="ECO:0000313" key="2">
    <source>
        <dbReference type="Proteomes" id="UP000037643"/>
    </source>
</evidence>
<dbReference type="PATRIC" id="fig|543877.4.peg.722"/>
<proteinExistence type="predicted"/>
<name>A0A0G3X8T8_9SPHN</name>
<evidence type="ECO:0000313" key="1">
    <source>
        <dbReference type="EMBL" id="AKM06798.1"/>
    </source>
</evidence>
<organism evidence="1 2">
    <name type="scientific">Pelagerythrobacter marensis</name>
    <dbReference type="NCBI Taxonomy" id="543877"/>
    <lineage>
        <taxon>Bacteria</taxon>
        <taxon>Pseudomonadati</taxon>
        <taxon>Pseudomonadota</taxon>
        <taxon>Alphaproteobacteria</taxon>
        <taxon>Sphingomonadales</taxon>
        <taxon>Erythrobacteraceae</taxon>
        <taxon>Pelagerythrobacter</taxon>
    </lineage>
</organism>
<dbReference type="AlphaFoldDB" id="A0A0G3X8T8"/>
<dbReference type="KEGG" id="amx:AM2010_715"/>
<gene>
    <name evidence="1" type="ORF">AM2010_715</name>
</gene>
<dbReference type="Proteomes" id="UP000037643">
    <property type="component" value="Chromosome"/>
</dbReference>
<protein>
    <submittedName>
        <fullName evidence="1">Uncharacterized protein</fullName>
    </submittedName>
</protein>